<dbReference type="Proteomes" id="UP000527143">
    <property type="component" value="Unassembled WGS sequence"/>
</dbReference>
<dbReference type="RefSeq" id="WP_184083257.1">
    <property type="nucleotide sequence ID" value="NZ_JACIJF010000001.1"/>
</dbReference>
<accession>A0A840Y7V8</accession>
<keyword evidence="2" id="KW-1185">Reference proteome</keyword>
<reference evidence="1 2" key="1">
    <citation type="submission" date="2020-08" db="EMBL/GenBank/DDBJ databases">
        <title>Genomic Encyclopedia of Type Strains, Phase IV (KMG-IV): sequencing the most valuable type-strain genomes for metagenomic binning, comparative biology and taxonomic classification.</title>
        <authorList>
            <person name="Goeker M."/>
        </authorList>
    </citation>
    <scope>NUCLEOTIDE SEQUENCE [LARGE SCALE GENOMIC DNA]</scope>
    <source>
        <strain evidence="1 2">DSM 26736</strain>
    </source>
</reference>
<proteinExistence type="predicted"/>
<gene>
    <name evidence="1" type="ORF">FHT02_000150</name>
</gene>
<organism evidence="1 2">
    <name type="scientific">Sphingomonas xinjiangensis</name>
    <dbReference type="NCBI Taxonomy" id="643568"/>
    <lineage>
        <taxon>Bacteria</taxon>
        <taxon>Pseudomonadati</taxon>
        <taxon>Pseudomonadota</taxon>
        <taxon>Alphaproteobacteria</taxon>
        <taxon>Sphingomonadales</taxon>
        <taxon>Sphingomonadaceae</taxon>
        <taxon>Sphingomonas</taxon>
    </lineage>
</organism>
<dbReference type="EMBL" id="JACIJF010000001">
    <property type="protein sequence ID" value="MBB5708944.1"/>
    <property type="molecule type" value="Genomic_DNA"/>
</dbReference>
<dbReference type="AlphaFoldDB" id="A0A840Y7V8"/>
<comment type="caution">
    <text evidence="1">The sequence shown here is derived from an EMBL/GenBank/DDBJ whole genome shotgun (WGS) entry which is preliminary data.</text>
</comment>
<sequence>MLRVLIARLAIGVAAVGAGGSVAGMGLANYVESGSFHFYKQPRMTAWNERPSGFDAASDEALPDTADARAFSADFRAGH</sequence>
<protein>
    <submittedName>
        <fullName evidence="1">Uncharacterized protein</fullName>
    </submittedName>
</protein>
<evidence type="ECO:0000313" key="1">
    <source>
        <dbReference type="EMBL" id="MBB5708944.1"/>
    </source>
</evidence>
<name>A0A840Y7V8_9SPHN</name>
<evidence type="ECO:0000313" key="2">
    <source>
        <dbReference type="Proteomes" id="UP000527143"/>
    </source>
</evidence>